<name>A0ABN3Y4G9_9ENTE</name>
<dbReference type="RefSeq" id="WP_068707422.1">
    <property type="nucleotide sequence ID" value="NZ_BAAAXQ010000041.1"/>
</dbReference>
<feature type="transmembrane region" description="Helical" evidence="1">
    <location>
        <begin position="79"/>
        <end position="100"/>
    </location>
</feature>
<sequence>MKSNAELRAEARQMLKGRWKESVLMNLVPVLIMIAIAAIILIPVLLFFSHNPQILEDTSPYYTDYSTGSNGSSSGSSGFISGLISAFFTVAIGWTFLDILRGKKEIIRPFKDVFRTFRAPYALAVLVIYLLTAIFKFLWTLLFIIPGIIKNYSYSQSYFIYYDTYEETGQTPRYLDSITASRHLMDGFKAKLFFLDLSFIGWHVLSFLTLGIGYLWLMPYIYATKAAFYNNLPKD</sequence>
<feature type="transmembrane region" description="Helical" evidence="1">
    <location>
        <begin position="23"/>
        <end position="48"/>
    </location>
</feature>
<protein>
    <submittedName>
        <fullName evidence="2">DUF975 family protein</fullName>
    </submittedName>
</protein>
<feature type="transmembrane region" description="Helical" evidence="1">
    <location>
        <begin position="121"/>
        <end position="149"/>
    </location>
</feature>
<evidence type="ECO:0000256" key="1">
    <source>
        <dbReference type="SAM" id="Phobius"/>
    </source>
</evidence>
<evidence type="ECO:0000313" key="2">
    <source>
        <dbReference type="EMBL" id="GAA3018177.1"/>
    </source>
</evidence>
<feature type="transmembrane region" description="Helical" evidence="1">
    <location>
        <begin position="192"/>
        <end position="217"/>
    </location>
</feature>
<gene>
    <name evidence="2" type="ORF">GCM10019998_13200</name>
</gene>
<dbReference type="Proteomes" id="UP001501577">
    <property type="component" value="Unassembled WGS sequence"/>
</dbReference>
<evidence type="ECO:0000313" key="3">
    <source>
        <dbReference type="Proteomes" id="UP001501577"/>
    </source>
</evidence>
<dbReference type="PANTHER" id="PTHR40076">
    <property type="entry name" value="MEMBRANE PROTEIN-RELATED"/>
    <property type="match status" value="1"/>
</dbReference>
<dbReference type="InterPro" id="IPR010380">
    <property type="entry name" value="DUF975"/>
</dbReference>
<keyword evidence="1" id="KW-0472">Membrane</keyword>
<accession>A0ABN3Y4G9</accession>
<organism evidence="2 3">
    <name type="scientific">Tetragenococcus solitarius</name>
    <dbReference type="NCBI Taxonomy" id="71453"/>
    <lineage>
        <taxon>Bacteria</taxon>
        <taxon>Bacillati</taxon>
        <taxon>Bacillota</taxon>
        <taxon>Bacilli</taxon>
        <taxon>Lactobacillales</taxon>
        <taxon>Enterococcaceae</taxon>
        <taxon>Tetragenococcus</taxon>
    </lineage>
</organism>
<proteinExistence type="predicted"/>
<dbReference type="Pfam" id="PF06161">
    <property type="entry name" value="DUF975"/>
    <property type="match status" value="1"/>
</dbReference>
<dbReference type="PANTHER" id="PTHR40076:SF1">
    <property type="entry name" value="MEMBRANE PROTEIN"/>
    <property type="match status" value="1"/>
</dbReference>
<dbReference type="EMBL" id="BAAAXQ010000041">
    <property type="protein sequence ID" value="GAA3018177.1"/>
    <property type="molecule type" value="Genomic_DNA"/>
</dbReference>
<keyword evidence="3" id="KW-1185">Reference proteome</keyword>
<comment type="caution">
    <text evidence="2">The sequence shown here is derived from an EMBL/GenBank/DDBJ whole genome shotgun (WGS) entry which is preliminary data.</text>
</comment>
<reference evidence="2 3" key="1">
    <citation type="journal article" date="2019" name="Int. J. Syst. Evol. Microbiol.">
        <title>The Global Catalogue of Microorganisms (GCM) 10K type strain sequencing project: providing services to taxonomists for standard genome sequencing and annotation.</title>
        <authorList>
            <consortium name="The Broad Institute Genomics Platform"/>
            <consortium name="The Broad Institute Genome Sequencing Center for Infectious Disease"/>
            <person name="Wu L."/>
            <person name="Ma J."/>
        </authorList>
    </citation>
    <scope>NUCLEOTIDE SEQUENCE [LARGE SCALE GENOMIC DNA]</scope>
    <source>
        <strain evidence="2 3">JCM 8736</strain>
    </source>
</reference>
<keyword evidence="1" id="KW-0812">Transmembrane</keyword>
<keyword evidence="1" id="KW-1133">Transmembrane helix</keyword>